<evidence type="ECO:0000259" key="6">
    <source>
        <dbReference type="Pfam" id="PF01494"/>
    </source>
</evidence>
<comment type="cofactor">
    <cofactor evidence="5">
        <name>FAD</name>
        <dbReference type="ChEBI" id="CHEBI:57692"/>
    </cofactor>
</comment>
<name>A0ABW5JGM2_9BACT</name>
<feature type="binding site" evidence="5">
    <location>
        <position position="301"/>
    </location>
    <ligand>
        <name>FAD</name>
        <dbReference type="ChEBI" id="CHEBI:57692"/>
    </ligand>
</feature>
<dbReference type="Pfam" id="PF01494">
    <property type="entry name" value="FAD_binding_3"/>
    <property type="match status" value="1"/>
</dbReference>
<comment type="similarity">
    <text evidence="5">Belongs to the aromatic-ring hydroxylase family. TetX subfamily.</text>
</comment>
<keyword evidence="5" id="KW-0521">NADP</keyword>
<feature type="domain" description="FAD-binding" evidence="6">
    <location>
        <begin position="7"/>
        <end position="357"/>
    </location>
</feature>
<keyword evidence="2 5" id="KW-0274">FAD</keyword>
<dbReference type="PANTHER" id="PTHR46972:SF1">
    <property type="entry name" value="FAD DEPENDENT OXIDOREDUCTASE DOMAIN-CONTAINING PROTEIN"/>
    <property type="match status" value="1"/>
</dbReference>
<dbReference type="PANTHER" id="PTHR46972">
    <property type="entry name" value="MONOOXYGENASE ASQM-RELATED"/>
    <property type="match status" value="1"/>
</dbReference>
<evidence type="ECO:0000256" key="5">
    <source>
        <dbReference type="HAMAP-Rule" id="MF_00845"/>
    </source>
</evidence>
<proteinExistence type="inferred from homology"/>
<evidence type="ECO:0000256" key="1">
    <source>
        <dbReference type="ARBA" id="ARBA00022630"/>
    </source>
</evidence>
<comment type="function">
    <text evidence="5">An FAD-requiring monooxygenase active on some tetracycline antibiotic derivatives, which leads to their inactivation. Hydroxylates carbon 11a of tetracycline and some analogs.</text>
</comment>
<comment type="domain">
    <text evidence="5">Consists of an N-terminal FAD-binding domain with a Rossman fold and a C-terminal substrate-binding domain.</text>
</comment>
<feature type="binding site" evidence="5">
    <location>
        <position position="50"/>
    </location>
    <ligand>
        <name>FAD</name>
        <dbReference type="ChEBI" id="CHEBI:57692"/>
    </ligand>
</feature>
<dbReference type="SUPFAM" id="SSF51905">
    <property type="entry name" value="FAD/NAD(P)-binding domain"/>
    <property type="match status" value="1"/>
</dbReference>
<dbReference type="RefSeq" id="WP_340238679.1">
    <property type="nucleotide sequence ID" value="NZ_JBBEWC010000010.1"/>
</dbReference>
<keyword evidence="4 5" id="KW-0503">Monooxygenase</keyword>
<keyword evidence="3 5" id="KW-0560">Oxidoreductase</keyword>
<dbReference type="InterPro" id="IPR043683">
    <property type="entry name" value="TetX_monooxygenase"/>
</dbReference>
<evidence type="ECO:0000256" key="2">
    <source>
        <dbReference type="ARBA" id="ARBA00022827"/>
    </source>
</evidence>
<keyword evidence="1 5" id="KW-0285">Flavoprotein</keyword>
<evidence type="ECO:0000256" key="4">
    <source>
        <dbReference type="ARBA" id="ARBA00023033"/>
    </source>
</evidence>
<dbReference type="HAMAP" id="MF_00845">
    <property type="entry name" value="TetX_monooxygenase"/>
    <property type="match status" value="1"/>
</dbReference>
<keyword evidence="8" id="KW-1185">Reference proteome</keyword>
<dbReference type="EMBL" id="JBHULC010000039">
    <property type="protein sequence ID" value="MFD2524005.1"/>
    <property type="molecule type" value="Genomic_DNA"/>
</dbReference>
<dbReference type="Proteomes" id="UP001597510">
    <property type="component" value="Unassembled WGS sequence"/>
</dbReference>
<protein>
    <recommendedName>
        <fullName evidence="5">Flavin-dependent monooxygenase</fullName>
    </recommendedName>
    <alternativeName>
        <fullName evidence="5">TetX monooxygenase</fullName>
        <shortName evidence="5">TetX</shortName>
        <ecNumber evidence="5">1.14.13.-</ecNumber>
    </alternativeName>
</protein>
<comment type="caution">
    <text evidence="7">The sequence shown here is derived from an EMBL/GenBank/DDBJ whole genome shotgun (WGS) entry which is preliminary data.</text>
</comment>
<comment type="catalytic activity">
    <reaction evidence="5">
        <text>a tetracycline + NADPH + O2 + H(+) = an 11a-hydroxytetracycline + NADP(+) + H2O</text>
        <dbReference type="Rhea" id="RHEA:61444"/>
        <dbReference type="ChEBI" id="CHEBI:15377"/>
        <dbReference type="ChEBI" id="CHEBI:15378"/>
        <dbReference type="ChEBI" id="CHEBI:15379"/>
        <dbReference type="ChEBI" id="CHEBI:57783"/>
        <dbReference type="ChEBI" id="CHEBI:58349"/>
        <dbReference type="ChEBI" id="CHEBI:144644"/>
        <dbReference type="ChEBI" id="CHEBI:144645"/>
    </reaction>
</comment>
<evidence type="ECO:0000256" key="3">
    <source>
        <dbReference type="ARBA" id="ARBA00023002"/>
    </source>
</evidence>
<dbReference type="Gene3D" id="3.50.50.60">
    <property type="entry name" value="FAD/NAD(P)-binding domain"/>
    <property type="match status" value="1"/>
</dbReference>
<dbReference type="InterPro" id="IPR036188">
    <property type="entry name" value="FAD/NAD-bd_sf"/>
</dbReference>
<comment type="subunit">
    <text evidence="5">Monomer.</text>
</comment>
<reference evidence="8" key="1">
    <citation type="journal article" date="2019" name="Int. J. Syst. Evol. Microbiol.">
        <title>The Global Catalogue of Microorganisms (GCM) 10K type strain sequencing project: providing services to taxonomists for standard genome sequencing and annotation.</title>
        <authorList>
            <consortium name="The Broad Institute Genomics Platform"/>
            <consortium name="The Broad Institute Genome Sequencing Center for Infectious Disease"/>
            <person name="Wu L."/>
            <person name="Ma J."/>
        </authorList>
    </citation>
    <scope>NUCLEOTIDE SEQUENCE [LARGE SCALE GENOMIC DNA]</scope>
    <source>
        <strain evidence="8">KCTC 52344</strain>
    </source>
</reference>
<keyword evidence="5" id="KW-0963">Cytoplasm</keyword>
<keyword evidence="5" id="KW-0547">Nucleotide-binding</keyword>
<organism evidence="7 8">
    <name type="scientific">Emticicia soli</name>
    <dbReference type="NCBI Taxonomy" id="2027878"/>
    <lineage>
        <taxon>Bacteria</taxon>
        <taxon>Pseudomonadati</taxon>
        <taxon>Bacteroidota</taxon>
        <taxon>Cytophagia</taxon>
        <taxon>Cytophagales</taxon>
        <taxon>Leadbetterellaceae</taxon>
        <taxon>Emticicia</taxon>
    </lineage>
</organism>
<comment type="subcellular location">
    <subcellularLocation>
        <location evidence="5">Cytoplasm</location>
    </subcellularLocation>
</comment>
<feature type="binding site" evidence="5">
    <location>
        <position position="43"/>
    </location>
    <ligand>
        <name>NADPH</name>
        <dbReference type="ChEBI" id="CHEBI:57783"/>
    </ligand>
</feature>
<gene>
    <name evidence="7" type="ORF">ACFSR2_24100</name>
</gene>
<sequence length="381" mass="42407">MLIQDKKIAIVGGGPGGLTLARLLTLKGADVKVYERDVNKAVRVQGATLDLHEESGLEAIRRAGLLEIFYANHRPDAGKLRILDKDGNIRMDDHEEGSHGEHRPEIDRGPLRKILLDSLKDDTVVWDSHFLSMEKQGDGWLLHFKNGTSAYADIVIAADGANSKIRPYINTIKPIYSGITIVEGNLYNAAINAPKLYDLVKGGKVFAFGDEQSLILSAKGDGSLSFYTGCKVAENWVTKSGIDFADKAQVFEWFKQAFGTWNSQWQELFKSDEIWFVPRPQYHYPLDQKWEALPNITMLGDAAHRMPPYAGEGVNMAMQDAYELADCLTNKAFTSIKEAIAAYEKQMLLRASAITQHTLNSTEMLHSDDAIGKMLQLFSKA</sequence>
<dbReference type="EC" id="1.14.13.-" evidence="5"/>
<evidence type="ECO:0000313" key="8">
    <source>
        <dbReference type="Proteomes" id="UP001597510"/>
    </source>
</evidence>
<evidence type="ECO:0000313" key="7">
    <source>
        <dbReference type="EMBL" id="MFD2524005.1"/>
    </source>
</evidence>
<dbReference type="PRINTS" id="PR00420">
    <property type="entry name" value="RNGMNOXGNASE"/>
</dbReference>
<accession>A0ABW5JGM2</accession>
<dbReference type="InterPro" id="IPR002938">
    <property type="entry name" value="FAD-bd"/>
</dbReference>
<feature type="binding site" evidence="5">
    <location>
        <position position="108"/>
    </location>
    <ligand>
        <name>FAD</name>
        <dbReference type="ChEBI" id="CHEBI:57692"/>
    </ligand>
</feature>